<name>A0A9D4DQX4_DREPO</name>
<reference evidence="1" key="2">
    <citation type="submission" date="2020-11" db="EMBL/GenBank/DDBJ databases">
        <authorList>
            <person name="McCartney M.A."/>
            <person name="Auch B."/>
            <person name="Kono T."/>
            <person name="Mallez S."/>
            <person name="Becker A."/>
            <person name="Gohl D.M."/>
            <person name="Silverstein K.A.T."/>
            <person name="Koren S."/>
            <person name="Bechman K.B."/>
            <person name="Herman A."/>
            <person name="Abrahante J.E."/>
            <person name="Garbe J."/>
        </authorList>
    </citation>
    <scope>NUCLEOTIDE SEQUENCE</scope>
    <source>
        <strain evidence="1">Duluth1</strain>
        <tissue evidence="1">Whole animal</tissue>
    </source>
</reference>
<evidence type="ECO:0000313" key="2">
    <source>
        <dbReference type="Proteomes" id="UP000828390"/>
    </source>
</evidence>
<dbReference type="EMBL" id="JAIWYP010000010">
    <property type="protein sequence ID" value="KAH3752164.1"/>
    <property type="molecule type" value="Genomic_DNA"/>
</dbReference>
<gene>
    <name evidence="1" type="ORF">DPMN_186776</name>
</gene>
<comment type="caution">
    <text evidence="1">The sequence shown here is derived from an EMBL/GenBank/DDBJ whole genome shotgun (WGS) entry which is preliminary data.</text>
</comment>
<dbReference type="AlphaFoldDB" id="A0A9D4DQX4"/>
<dbReference type="Proteomes" id="UP000828390">
    <property type="component" value="Unassembled WGS sequence"/>
</dbReference>
<keyword evidence="2" id="KW-1185">Reference proteome</keyword>
<proteinExistence type="predicted"/>
<accession>A0A9D4DQX4</accession>
<sequence>MFLISNRGEAGIRKIEQQHKDQLHSIQRDTMRILRAIMHFRDHMQTCLEKENLVDQAQALTELGSITKDKVSLLFEP</sequence>
<protein>
    <submittedName>
        <fullName evidence="1">Uncharacterized protein</fullName>
    </submittedName>
</protein>
<evidence type="ECO:0000313" key="1">
    <source>
        <dbReference type="EMBL" id="KAH3752164.1"/>
    </source>
</evidence>
<organism evidence="1 2">
    <name type="scientific">Dreissena polymorpha</name>
    <name type="common">Zebra mussel</name>
    <name type="synonym">Mytilus polymorpha</name>
    <dbReference type="NCBI Taxonomy" id="45954"/>
    <lineage>
        <taxon>Eukaryota</taxon>
        <taxon>Metazoa</taxon>
        <taxon>Spiralia</taxon>
        <taxon>Lophotrochozoa</taxon>
        <taxon>Mollusca</taxon>
        <taxon>Bivalvia</taxon>
        <taxon>Autobranchia</taxon>
        <taxon>Heteroconchia</taxon>
        <taxon>Euheterodonta</taxon>
        <taxon>Imparidentia</taxon>
        <taxon>Neoheterodontei</taxon>
        <taxon>Myida</taxon>
        <taxon>Dreissenoidea</taxon>
        <taxon>Dreissenidae</taxon>
        <taxon>Dreissena</taxon>
    </lineage>
</organism>
<reference evidence="1" key="1">
    <citation type="journal article" date="2019" name="bioRxiv">
        <title>The Genome of the Zebra Mussel, Dreissena polymorpha: A Resource for Invasive Species Research.</title>
        <authorList>
            <person name="McCartney M.A."/>
            <person name="Auch B."/>
            <person name="Kono T."/>
            <person name="Mallez S."/>
            <person name="Zhang Y."/>
            <person name="Obille A."/>
            <person name="Becker A."/>
            <person name="Abrahante J.E."/>
            <person name="Garbe J."/>
            <person name="Badalamenti J.P."/>
            <person name="Herman A."/>
            <person name="Mangelson H."/>
            <person name="Liachko I."/>
            <person name="Sullivan S."/>
            <person name="Sone E.D."/>
            <person name="Koren S."/>
            <person name="Silverstein K.A.T."/>
            <person name="Beckman K.B."/>
            <person name="Gohl D.M."/>
        </authorList>
    </citation>
    <scope>NUCLEOTIDE SEQUENCE</scope>
    <source>
        <strain evidence="1">Duluth1</strain>
        <tissue evidence="1">Whole animal</tissue>
    </source>
</reference>